<dbReference type="Pfam" id="PF01636">
    <property type="entry name" value="APH"/>
    <property type="match status" value="1"/>
</dbReference>
<dbReference type="GO" id="GO:0009088">
    <property type="term" value="P:threonine biosynthetic process"/>
    <property type="evidence" value="ECO:0007669"/>
    <property type="project" value="UniProtKB-UniRule"/>
</dbReference>
<dbReference type="GO" id="GO:0005524">
    <property type="term" value="F:ATP binding"/>
    <property type="evidence" value="ECO:0007669"/>
    <property type="project" value="UniProtKB-KW"/>
</dbReference>
<dbReference type="NCBIfam" id="TIGR00938">
    <property type="entry name" value="thrB_alt"/>
    <property type="match status" value="1"/>
</dbReference>
<dbReference type="Gene3D" id="3.90.1200.10">
    <property type="match status" value="1"/>
</dbReference>
<evidence type="ECO:0000256" key="4">
    <source>
        <dbReference type="ARBA" id="ARBA00022741"/>
    </source>
</evidence>
<dbReference type="Proteomes" id="UP000785783">
    <property type="component" value="Unassembled WGS sequence"/>
</dbReference>
<dbReference type="CDD" id="cd05153">
    <property type="entry name" value="HomoserineK_II"/>
    <property type="match status" value="1"/>
</dbReference>
<accession>A0A937HIP3</accession>
<evidence type="ECO:0000256" key="8">
    <source>
        <dbReference type="HAMAP-Rule" id="MF_00301"/>
    </source>
</evidence>
<dbReference type="HAMAP" id="MF_00301">
    <property type="entry name" value="Homoser_kinase_2"/>
    <property type="match status" value="1"/>
</dbReference>
<protein>
    <recommendedName>
        <fullName evidence="8 9">Homoserine kinase</fullName>
        <shortName evidence="8">HK</shortName>
        <shortName evidence="8">HSK</shortName>
        <ecNumber evidence="8 9">2.7.1.39</ecNumber>
    </recommendedName>
</protein>
<feature type="domain" description="Aminoglycoside phosphotransferase" evidence="10">
    <location>
        <begin position="27"/>
        <end position="259"/>
    </location>
</feature>
<dbReference type="GO" id="GO:0004413">
    <property type="term" value="F:homoserine kinase activity"/>
    <property type="evidence" value="ECO:0007669"/>
    <property type="project" value="UniProtKB-UniRule"/>
</dbReference>
<keyword evidence="1 8" id="KW-0028">Amino-acid biosynthesis</keyword>
<keyword evidence="5 8" id="KW-0418">Kinase</keyword>
<comment type="caution">
    <text evidence="11">The sequence shown here is derived from an EMBL/GenBank/DDBJ whole genome shotgun (WGS) entry which is preliminary data.</text>
</comment>
<dbReference type="SUPFAM" id="SSF56112">
    <property type="entry name" value="Protein kinase-like (PK-like)"/>
    <property type="match status" value="1"/>
</dbReference>
<dbReference type="InterPro" id="IPR011009">
    <property type="entry name" value="Kinase-like_dom_sf"/>
</dbReference>
<sequence>MAVFTQITAAQLADFWAGYALPAVTGFKGIAAGVQNSNYIVETQEQRFILTLYEDTQTGVDPNDLPYFLGLMQHLAGGGIACPTPIARNDAALSGMLAGRPAALVSFLPGRATITPKPPQCRAVGAALAEMHLAGAGFSMHRANTQGPKNWRKLFEASQARADEAAPGLADFMRAELARIEADWPRDLPQGVIHADLFPDNVFFEKGAVSGLIDFYFACHDVLAYDLAIMLNAWCFEADVNFNITKARALLAGYQSVRPMTAEEIAALPILASGAAMRFLTTRLYDWLNRPEDALVTPKNPVDYLRRLRFHRHVASAADYGLEA</sequence>
<dbReference type="PANTHER" id="PTHR21064">
    <property type="entry name" value="AMINOGLYCOSIDE PHOSPHOTRANSFERASE DOMAIN-CONTAINING PROTEIN-RELATED"/>
    <property type="match status" value="1"/>
</dbReference>
<evidence type="ECO:0000313" key="11">
    <source>
        <dbReference type="EMBL" id="MBL6762172.1"/>
    </source>
</evidence>
<dbReference type="PANTHER" id="PTHR21064:SF6">
    <property type="entry name" value="AMINOGLYCOSIDE PHOSPHOTRANSFERASE DOMAIN-CONTAINING PROTEIN"/>
    <property type="match status" value="1"/>
</dbReference>
<comment type="catalytic activity">
    <reaction evidence="8">
        <text>L-homoserine + ATP = O-phospho-L-homoserine + ADP + H(+)</text>
        <dbReference type="Rhea" id="RHEA:13985"/>
        <dbReference type="ChEBI" id="CHEBI:15378"/>
        <dbReference type="ChEBI" id="CHEBI:30616"/>
        <dbReference type="ChEBI" id="CHEBI:57476"/>
        <dbReference type="ChEBI" id="CHEBI:57590"/>
        <dbReference type="ChEBI" id="CHEBI:456216"/>
        <dbReference type="EC" id="2.7.1.39"/>
    </reaction>
</comment>
<keyword evidence="6 8" id="KW-0067">ATP-binding</keyword>
<evidence type="ECO:0000256" key="7">
    <source>
        <dbReference type="ARBA" id="ARBA00038240"/>
    </source>
</evidence>
<dbReference type="NCBIfam" id="NF003558">
    <property type="entry name" value="PRK05231.1"/>
    <property type="match status" value="1"/>
</dbReference>
<gene>
    <name evidence="8" type="primary">thrB</name>
    <name evidence="11" type="ORF">ISQ19_05695</name>
</gene>
<dbReference type="InterPro" id="IPR050249">
    <property type="entry name" value="Pseudomonas-type_ThrB"/>
</dbReference>
<dbReference type="Gene3D" id="3.30.200.20">
    <property type="entry name" value="Phosphorylase Kinase, domain 1"/>
    <property type="match status" value="1"/>
</dbReference>
<evidence type="ECO:0000313" key="12">
    <source>
        <dbReference type="Proteomes" id="UP000785783"/>
    </source>
</evidence>
<dbReference type="EMBL" id="JADHOK010000080">
    <property type="protein sequence ID" value="MBL6762172.1"/>
    <property type="molecule type" value="Genomic_DNA"/>
</dbReference>
<evidence type="ECO:0000256" key="5">
    <source>
        <dbReference type="ARBA" id="ARBA00022777"/>
    </source>
</evidence>
<evidence type="ECO:0000256" key="2">
    <source>
        <dbReference type="ARBA" id="ARBA00022679"/>
    </source>
</evidence>
<reference evidence="11" key="1">
    <citation type="submission" date="2020-10" db="EMBL/GenBank/DDBJ databases">
        <title>Microbiome of the Black Sea water column analyzed by genome centric metagenomics.</title>
        <authorList>
            <person name="Cabello-Yeves P.J."/>
            <person name="Callieri C."/>
            <person name="Picazo A."/>
            <person name="Mehrshad M."/>
            <person name="Haro-Moreno J.M."/>
            <person name="Roda-Garcia J."/>
            <person name="Dzembekova N."/>
            <person name="Slabakova V."/>
            <person name="Slabakova N."/>
            <person name="Moncheva S."/>
            <person name="Rodriguez-Valera F."/>
        </authorList>
    </citation>
    <scope>NUCLEOTIDE SEQUENCE</scope>
    <source>
        <strain evidence="11">BS307-5m-G5</strain>
    </source>
</reference>
<keyword evidence="3 8" id="KW-0791">Threonine biosynthesis</keyword>
<dbReference type="InterPro" id="IPR005280">
    <property type="entry name" value="Homoserine_kinase_II"/>
</dbReference>
<keyword evidence="2 8" id="KW-0808">Transferase</keyword>
<evidence type="ECO:0000256" key="6">
    <source>
        <dbReference type="ARBA" id="ARBA00022840"/>
    </source>
</evidence>
<evidence type="ECO:0000256" key="3">
    <source>
        <dbReference type="ARBA" id="ARBA00022697"/>
    </source>
</evidence>
<dbReference type="EC" id="2.7.1.39" evidence="8 9"/>
<organism evidence="11 12">
    <name type="scientific">PS1 clade bacterium</name>
    <dbReference type="NCBI Taxonomy" id="2175152"/>
    <lineage>
        <taxon>Bacteria</taxon>
        <taxon>Pseudomonadati</taxon>
        <taxon>Pseudomonadota</taxon>
        <taxon>Alphaproteobacteria</taxon>
        <taxon>PS1 clade</taxon>
    </lineage>
</organism>
<evidence type="ECO:0000259" key="10">
    <source>
        <dbReference type="Pfam" id="PF01636"/>
    </source>
</evidence>
<dbReference type="InterPro" id="IPR002575">
    <property type="entry name" value="Aminoglycoside_PTrfase"/>
</dbReference>
<dbReference type="AlphaFoldDB" id="A0A937HIP3"/>
<evidence type="ECO:0000256" key="1">
    <source>
        <dbReference type="ARBA" id="ARBA00022605"/>
    </source>
</evidence>
<comment type="similarity">
    <text evidence="7 8">Belongs to the pseudomonas-type ThrB family.</text>
</comment>
<name>A0A937HIP3_9PROT</name>
<comment type="pathway">
    <text evidence="8">Amino-acid biosynthesis; L-threonine biosynthesis; L-threonine from L-aspartate: step 4/5.</text>
</comment>
<evidence type="ECO:0000256" key="9">
    <source>
        <dbReference type="NCBIfam" id="TIGR00938"/>
    </source>
</evidence>
<proteinExistence type="inferred from homology"/>
<keyword evidence="4 8" id="KW-0547">Nucleotide-binding</keyword>